<evidence type="ECO:0000313" key="2">
    <source>
        <dbReference type="EMBL" id="RPF20541.1"/>
    </source>
</evidence>
<dbReference type="Pfam" id="PF01370">
    <property type="entry name" value="Epimerase"/>
    <property type="match status" value="1"/>
</dbReference>
<dbReference type="EMBL" id="RKQZ01000001">
    <property type="protein sequence ID" value="RPF20541.1"/>
    <property type="molecule type" value="Genomic_DNA"/>
</dbReference>
<reference evidence="2 3" key="1">
    <citation type="submission" date="2018-11" db="EMBL/GenBank/DDBJ databases">
        <title>Sequencing the genomes of 1000 actinobacteria strains.</title>
        <authorList>
            <person name="Klenk H.-P."/>
        </authorList>
    </citation>
    <scope>NUCLEOTIDE SEQUENCE [LARGE SCALE GENOMIC DNA]</scope>
    <source>
        <strain evidence="2 3">DSM 15700</strain>
    </source>
</reference>
<keyword evidence="3" id="KW-1185">Reference proteome</keyword>
<evidence type="ECO:0000259" key="1">
    <source>
        <dbReference type="Pfam" id="PF01370"/>
    </source>
</evidence>
<protein>
    <submittedName>
        <fullName evidence="2">Nucleoside-diphosphate-sugar epimerase</fullName>
    </submittedName>
</protein>
<dbReference type="OrthoDB" id="3338687at2"/>
<sequence length="535" mass="58553">MRVVVVGATGNVGTALLSALHREPRVTSVLGMARRLPDRDAAPYRHAEWAPVDIGAENSDEAVIAELAEAFRGADAVVHLAWLVQPRRERNLLRRTNVEGTRRVAEAVARAGVQHLVAASSVAAYSPVGTNVPQREDWPTGGIPTSYYSVDKAAQERVLDEIEAAHPDLTVARLRPALTFQGGAAQSVARYFLGPLVPVQLLRYGRPPVVPLPAGIRAQAVHADDAADAYRRVVVEGARGAFNVAADDVLSGRDLARIIGHGRLVEVPPAVARGALAAAYDGHLTRTDPGWLDMAMTVPLLDCTRIRSELGWAPRRTAAEAVEELLGGMAIGQGLRSATLHPATARPAGSSVVPLRHRGKVRIPDSLDRHLLGLYLSDHFTGATAGLERMEYMTRSYRDTPFHAELAEATEQLRGERELYRDLLDRLGVARHPHRQMAAWLGEKAGRLKLNGRVVRRSPMSAVFDAEFMRAAVAAKIGGWQTLRRQADEMGLDPEQLDELVDLARRQTEMLDRFHEYARERAFRTGRALGTFDEV</sequence>
<dbReference type="Gene3D" id="3.40.50.720">
    <property type="entry name" value="NAD(P)-binding Rossmann-like Domain"/>
    <property type="match status" value="1"/>
</dbReference>
<dbReference type="Proteomes" id="UP000280501">
    <property type="component" value="Unassembled WGS sequence"/>
</dbReference>
<comment type="caution">
    <text evidence="2">The sequence shown here is derived from an EMBL/GenBank/DDBJ whole genome shotgun (WGS) entry which is preliminary data.</text>
</comment>
<feature type="domain" description="NAD-dependent epimerase/dehydratase" evidence="1">
    <location>
        <begin position="3"/>
        <end position="244"/>
    </location>
</feature>
<dbReference type="InterPro" id="IPR001509">
    <property type="entry name" value="Epimerase_deHydtase"/>
</dbReference>
<dbReference type="PANTHER" id="PTHR43245">
    <property type="entry name" value="BIFUNCTIONAL POLYMYXIN RESISTANCE PROTEIN ARNA"/>
    <property type="match status" value="1"/>
</dbReference>
<proteinExistence type="predicted"/>
<dbReference type="PANTHER" id="PTHR43245:SF52">
    <property type="entry name" value="NAD-DEPENDENT EPIMERASE_DEHYDRATASE"/>
    <property type="match status" value="1"/>
</dbReference>
<dbReference type="SUPFAM" id="SSF51735">
    <property type="entry name" value="NAD(P)-binding Rossmann-fold domains"/>
    <property type="match status" value="1"/>
</dbReference>
<gene>
    <name evidence="2" type="ORF">EDD34_1137</name>
</gene>
<dbReference type="InterPro" id="IPR036291">
    <property type="entry name" value="NAD(P)-bd_dom_sf"/>
</dbReference>
<name>A0A3N4ZKU5_9MICO</name>
<dbReference type="InterPro" id="IPR050177">
    <property type="entry name" value="Lipid_A_modif_metabolic_enz"/>
</dbReference>
<dbReference type="RefSeq" id="WP_123813695.1">
    <property type="nucleotide sequence ID" value="NZ_RKQZ01000001.1"/>
</dbReference>
<evidence type="ECO:0000313" key="3">
    <source>
        <dbReference type="Proteomes" id="UP000280501"/>
    </source>
</evidence>
<dbReference type="AlphaFoldDB" id="A0A3N4ZKU5"/>
<accession>A0A3N4ZKU5</accession>
<organism evidence="2 3">
    <name type="scientific">Myceligenerans xiligouense</name>
    <dbReference type="NCBI Taxonomy" id="253184"/>
    <lineage>
        <taxon>Bacteria</taxon>
        <taxon>Bacillati</taxon>
        <taxon>Actinomycetota</taxon>
        <taxon>Actinomycetes</taxon>
        <taxon>Micrococcales</taxon>
        <taxon>Promicromonosporaceae</taxon>
        <taxon>Myceligenerans</taxon>
    </lineage>
</organism>